<evidence type="ECO:0000313" key="1">
    <source>
        <dbReference type="EMBL" id="SUB86291.1"/>
    </source>
</evidence>
<sequence>MGVNNQIGGVFMLLICLTGQAKSLSFKTSLQHD</sequence>
<dbReference type="Proteomes" id="UP000254072">
    <property type="component" value="Unassembled WGS sequence"/>
</dbReference>
<evidence type="ECO:0000313" key="2">
    <source>
        <dbReference type="Proteomes" id="UP000254072"/>
    </source>
</evidence>
<reference evidence="1 2" key="1">
    <citation type="submission" date="2018-06" db="EMBL/GenBank/DDBJ databases">
        <authorList>
            <consortium name="Pathogen Informatics"/>
            <person name="Doyle S."/>
        </authorList>
    </citation>
    <scope>NUCLEOTIDE SEQUENCE [LARGE SCALE GENOMIC DNA]</scope>
    <source>
        <strain evidence="1 2">NCTC11157</strain>
    </source>
</reference>
<protein>
    <submittedName>
        <fullName evidence="1">Uncharacterized protein</fullName>
    </submittedName>
</protein>
<accession>A0A379E1U3</accession>
<dbReference type="EMBL" id="UGTL01000001">
    <property type="protein sequence ID" value="SUB86291.1"/>
    <property type="molecule type" value="Genomic_DNA"/>
</dbReference>
<gene>
    <name evidence="1" type="ORF">NCTC11157_02042</name>
</gene>
<organism evidence="1 2">
    <name type="scientific">Prevotella disiens</name>
    <dbReference type="NCBI Taxonomy" id="28130"/>
    <lineage>
        <taxon>Bacteria</taxon>
        <taxon>Pseudomonadati</taxon>
        <taxon>Bacteroidota</taxon>
        <taxon>Bacteroidia</taxon>
        <taxon>Bacteroidales</taxon>
        <taxon>Prevotellaceae</taxon>
        <taxon>Prevotella</taxon>
    </lineage>
</organism>
<name>A0A379E1U3_9BACT</name>
<proteinExistence type="predicted"/>
<dbReference type="AlphaFoldDB" id="A0A379E1U3"/>